<dbReference type="AlphaFoldDB" id="A0A5C6DND1"/>
<protein>
    <recommendedName>
        <fullName evidence="4">Molybdopterin synthase catalytic subunit</fullName>
        <ecNumber evidence="3">2.8.1.12</ecNumber>
    </recommendedName>
    <alternativeName>
        <fullName evidence="9">MPT synthase subunit 2</fullName>
    </alternativeName>
    <alternativeName>
        <fullName evidence="7">Molybdenum cofactor biosynthesis protein E</fullName>
    </alternativeName>
    <alternativeName>
        <fullName evidence="8">Molybdopterin-converting factor large subunit</fullName>
    </alternativeName>
    <alternativeName>
        <fullName evidence="10">Molybdopterin-converting factor subunit 2</fullName>
    </alternativeName>
</protein>
<keyword evidence="5" id="KW-0501">Molybdenum cofactor biosynthesis</keyword>
<proteinExistence type="inferred from homology"/>
<dbReference type="RefSeq" id="WP_146601650.1">
    <property type="nucleotide sequence ID" value="NZ_SJPY01000007.1"/>
</dbReference>
<dbReference type="Gene3D" id="3.90.1170.40">
    <property type="entry name" value="Molybdopterin biosynthesis MoaE subunit"/>
    <property type="match status" value="1"/>
</dbReference>
<evidence type="ECO:0000256" key="4">
    <source>
        <dbReference type="ARBA" id="ARBA00013858"/>
    </source>
</evidence>
<reference evidence="12 13" key="1">
    <citation type="submission" date="2019-02" db="EMBL/GenBank/DDBJ databases">
        <title>Deep-cultivation of Planctomycetes and their phenomic and genomic characterization uncovers novel biology.</title>
        <authorList>
            <person name="Wiegand S."/>
            <person name="Jogler M."/>
            <person name="Boedeker C."/>
            <person name="Pinto D."/>
            <person name="Vollmers J."/>
            <person name="Rivas-Marin E."/>
            <person name="Kohn T."/>
            <person name="Peeters S.H."/>
            <person name="Heuer A."/>
            <person name="Rast P."/>
            <person name="Oberbeckmann S."/>
            <person name="Bunk B."/>
            <person name="Jeske O."/>
            <person name="Meyerdierks A."/>
            <person name="Storesund J.E."/>
            <person name="Kallscheuer N."/>
            <person name="Luecker S."/>
            <person name="Lage O.M."/>
            <person name="Pohl T."/>
            <person name="Merkel B.J."/>
            <person name="Hornburger P."/>
            <person name="Mueller R.-W."/>
            <person name="Bruemmer F."/>
            <person name="Labrenz M."/>
            <person name="Spormann A.M."/>
            <person name="Op Den Camp H."/>
            <person name="Overmann J."/>
            <person name="Amann R."/>
            <person name="Jetten M.S.M."/>
            <person name="Mascher T."/>
            <person name="Medema M.H."/>
            <person name="Devos D.P."/>
            <person name="Kaster A.-K."/>
            <person name="Ovreas L."/>
            <person name="Rohde M."/>
            <person name="Galperin M.Y."/>
            <person name="Jogler C."/>
        </authorList>
    </citation>
    <scope>NUCLEOTIDE SEQUENCE [LARGE SCALE GENOMIC DNA]</scope>
    <source>
        <strain evidence="12 13">Q31b</strain>
    </source>
</reference>
<dbReference type="GO" id="GO:0030366">
    <property type="term" value="F:molybdopterin synthase activity"/>
    <property type="evidence" value="ECO:0007669"/>
    <property type="project" value="UniProtKB-EC"/>
</dbReference>
<accession>A0A5C6DND1</accession>
<comment type="pathway">
    <text evidence="1">Cofactor biosynthesis; molybdopterin biosynthesis.</text>
</comment>
<evidence type="ECO:0000256" key="1">
    <source>
        <dbReference type="ARBA" id="ARBA00005046"/>
    </source>
</evidence>
<comment type="subunit">
    <text evidence="6">Heterotetramer of 2 MoaD subunits and 2 MoaE subunits. Also stable as homodimer. The enzyme changes between these two forms during catalysis.</text>
</comment>
<dbReference type="CDD" id="cd00756">
    <property type="entry name" value="MoaE"/>
    <property type="match status" value="1"/>
</dbReference>
<evidence type="ECO:0000256" key="3">
    <source>
        <dbReference type="ARBA" id="ARBA00011950"/>
    </source>
</evidence>
<comment type="catalytic activity">
    <reaction evidence="11">
        <text>2 [molybdopterin-synthase sulfur-carrier protein]-C-terminal-Gly-aminoethanethioate + cyclic pyranopterin phosphate + H2O = molybdopterin + 2 [molybdopterin-synthase sulfur-carrier protein]-C-terminal Gly-Gly + 2 H(+)</text>
        <dbReference type="Rhea" id="RHEA:26333"/>
        <dbReference type="Rhea" id="RHEA-COMP:12202"/>
        <dbReference type="Rhea" id="RHEA-COMP:19907"/>
        <dbReference type="ChEBI" id="CHEBI:15377"/>
        <dbReference type="ChEBI" id="CHEBI:15378"/>
        <dbReference type="ChEBI" id="CHEBI:58698"/>
        <dbReference type="ChEBI" id="CHEBI:59648"/>
        <dbReference type="ChEBI" id="CHEBI:90778"/>
        <dbReference type="ChEBI" id="CHEBI:232372"/>
        <dbReference type="EC" id="2.8.1.12"/>
    </reaction>
</comment>
<evidence type="ECO:0000256" key="6">
    <source>
        <dbReference type="ARBA" id="ARBA00026066"/>
    </source>
</evidence>
<dbReference type="Pfam" id="PF02391">
    <property type="entry name" value="MoaE"/>
    <property type="match status" value="1"/>
</dbReference>
<dbReference type="GO" id="GO:0006777">
    <property type="term" value="P:Mo-molybdopterin cofactor biosynthetic process"/>
    <property type="evidence" value="ECO:0007669"/>
    <property type="project" value="UniProtKB-KW"/>
</dbReference>
<dbReference type="OrthoDB" id="9803224at2"/>
<keyword evidence="13" id="KW-1185">Reference proteome</keyword>
<comment type="similarity">
    <text evidence="2">Belongs to the MoaE family.</text>
</comment>
<dbReference type="PANTHER" id="PTHR23404">
    <property type="entry name" value="MOLYBDOPTERIN SYNTHASE RELATED"/>
    <property type="match status" value="1"/>
</dbReference>
<evidence type="ECO:0000256" key="8">
    <source>
        <dbReference type="ARBA" id="ARBA00030407"/>
    </source>
</evidence>
<evidence type="ECO:0000256" key="11">
    <source>
        <dbReference type="ARBA" id="ARBA00049878"/>
    </source>
</evidence>
<evidence type="ECO:0000256" key="9">
    <source>
        <dbReference type="ARBA" id="ARBA00030781"/>
    </source>
</evidence>
<evidence type="ECO:0000256" key="10">
    <source>
        <dbReference type="ARBA" id="ARBA00032474"/>
    </source>
</evidence>
<evidence type="ECO:0000256" key="2">
    <source>
        <dbReference type="ARBA" id="ARBA00005426"/>
    </source>
</evidence>
<keyword evidence="12" id="KW-0808">Transferase</keyword>
<dbReference type="EC" id="2.8.1.12" evidence="3"/>
<evidence type="ECO:0000256" key="7">
    <source>
        <dbReference type="ARBA" id="ARBA00029745"/>
    </source>
</evidence>
<evidence type="ECO:0000313" key="12">
    <source>
        <dbReference type="EMBL" id="TWU37694.1"/>
    </source>
</evidence>
<dbReference type="InterPro" id="IPR003448">
    <property type="entry name" value="Mopterin_biosynth_MoaE"/>
</dbReference>
<dbReference type="SUPFAM" id="SSF54690">
    <property type="entry name" value="Molybdopterin synthase subunit MoaE"/>
    <property type="match status" value="1"/>
</dbReference>
<dbReference type="InterPro" id="IPR036563">
    <property type="entry name" value="MoaE_sf"/>
</dbReference>
<comment type="caution">
    <text evidence="12">The sequence shown here is derived from an EMBL/GenBank/DDBJ whole genome shotgun (WGS) entry which is preliminary data.</text>
</comment>
<evidence type="ECO:0000256" key="5">
    <source>
        <dbReference type="ARBA" id="ARBA00023150"/>
    </source>
</evidence>
<organism evidence="12 13">
    <name type="scientific">Novipirellula aureliae</name>
    <dbReference type="NCBI Taxonomy" id="2527966"/>
    <lineage>
        <taxon>Bacteria</taxon>
        <taxon>Pseudomonadati</taxon>
        <taxon>Planctomycetota</taxon>
        <taxon>Planctomycetia</taxon>
        <taxon>Pirellulales</taxon>
        <taxon>Pirellulaceae</taxon>
        <taxon>Novipirellula</taxon>
    </lineage>
</organism>
<dbReference type="Proteomes" id="UP000315471">
    <property type="component" value="Unassembled WGS sequence"/>
</dbReference>
<dbReference type="EMBL" id="SJPY01000007">
    <property type="protein sequence ID" value="TWU37694.1"/>
    <property type="molecule type" value="Genomic_DNA"/>
</dbReference>
<name>A0A5C6DND1_9BACT</name>
<sequence>MTLATDRVFISIVEEPINWMSFHHQLEDPDVGAHGWFSGVTRRKTGDRITESLSYQAHRPMAVLELRRLANEAMARFELTRLLIVHRLGVVPIGEPSVVIGCSSAHRKQAFAALPWLMDQIKEDVPIWKKEIYLDGTTEWIHPTNQ</sequence>
<gene>
    <name evidence="12" type="primary">moaE</name>
    <name evidence="12" type="ORF">Q31b_44830</name>
</gene>
<evidence type="ECO:0000313" key="13">
    <source>
        <dbReference type="Proteomes" id="UP000315471"/>
    </source>
</evidence>